<dbReference type="Proteomes" id="UP000283426">
    <property type="component" value="Unassembled WGS sequence"/>
</dbReference>
<dbReference type="EMBL" id="QRYC01000001">
    <property type="protein sequence ID" value="RGU59094.1"/>
    <property type="molecule type" value="Genomic_DNA"/>
</dbReference>
<name>A0A1Y3YHE3_9BACT</name>
<proteinExistence type="predicted"/>
<dbReference type="InterPro" id="IPR000182">
    <property type="entry name" value="GNAT_dom"/>
</dbReference>
<evidence type="ECO:0000313" key="6">
    <source>
        <dbReference type="Proteomes" id="UP000284243"/>
    </source>
</evidence>
<evidence type="ECO:0000313" key="4">
    <source>
        <dbReference type="EMBL" id="RGV19603.1"/>
    </source>
</evidence>
<sequence length="177" mass="20783">MVTLKRITQAEDEAFRKLTALYTEAFPVEERREIGQLGELLHTEPAMYFNAVECDGQLAGLFVYWDFGSFYYLEHLAVFAEMRNKKIGQQILDWVKEQLQGVRLLEVEPAETEMATRRIHYYERNGYRILDRNYLQPPYVKGGKDFPLWVMGNGSGQSAEVLNRQIQTIKDKVYYRL</sequence>
<dbReference type="Proteomes" id="UP000284243">
    <property type="component" value="Unassembled WGS sequence"/>
</dbReference>
<reference evidence="2" key="2">
    <citation type="submission" date="2023-01" db="EMBL/GenBank/DDBJ databases">
        <title>Human gut microbiome strain richness.</title>
        <authorList>
            <person name="Chen-Liaw A."/>
        </authorList>
    </citation>
    <scope>NUCLEOTIDE SEQUENCE</scope>
    <source>
        <strain evidence="2">RTP21484st1_B7_RTP21484_190118</strain>
    </source>
</reference>
<dbReference type="GO" id="GO:0016747">
    <property type="term" value="F:acyltransferase activity, transferring groups other than amino-acyl groups"/>
    <property type="evidence" value="ECO:0007669"/>
    <property type="project" value="InterPro"/>
</dbReference>
<dbReference type="CDD" id="cd04301">
    <property type="entry name" value="NAT_SF"/>
    <property type="match status" value="1"/>
</dbReference>
<dbReference type="GeneID" id="61274110"/>
<evidence type="ECO:0000313" key="5">
    <source>
        <dbReference type="Proteomes" id="UP000283426"/>
    </source>
</evidence>
<dbReference type="RefSeq" id="WP_013611167.1">
    <property type="nucleotide sequence ID" value="NZ_BAABYK010000001.1"/>
</dbReference>
<dbReference type="Pfam" id="PF13508">
    <property type="entry name" value="Acetyltransf_7"/>
    <property type="match status" value="1"/>
</dbReference>
<feature type="domain" description="N-acetyltransferase" evidence="1">
    <location>
        <begin position="5"/>
        <end position="153"/>
    </location>
</feature>
<dbReference type="OMA" id="PWHEQRE"/>
<gene>
    <name evidence="4" type="ORF">DWW24_17905</name>
    <name evidence="3" type="ORF">DWW57_00125</name>
    <name evidence="2" type="ORF">PN645_01225</name>
</gene>
<dbReference type="Proteomes" id="UP001212263">
    <property type="component" value="Unassembled WGS sequence"/>
</dbReference>
<dbReference type="EMBL" id="QRYW01000048">
    <property type="protein sequence ID" value="RGV19603.1"/>
    <property type="molecule type" value="Genomic_DNA"/>
</dbReference>
<dbReference type="Gene3D" id="3.40.630.30">
    <property type="match status" value="1"/>
</dbReference>
<reference evidence="5 6" key="1">
    <citation type="submission" date="2018-08" db="EMBL/GenBank/DDBJ databases">
        <title>A genome reference for cultivated species of the human gut microbiota.</title>
        <authorList>
            <person name="Zou Y."/>
            <person name="Xue W."/>
            <person name="Luo G."/>
        </authorList>
    </citation>
    <scope>NUCLEOTIDE SEQUENCE [LARGE SCALE GENOMIC DNA]</scope>
    <source>
        <strain evidence="4 5">AF14-6AC</strain>
        <strain evidence="3 6">AF16-14</strain>
    </source>
</reference>
<dbReference type="SUPFAM" id="SSF55729">
    <property type="entry name" value="Acyl-CoA N-acyltransferases (Nat)"/>
    <property type="match status" value="1"/>
</dbReference>
<dbReference type="PROSITE" id="PS51186">
    <property type="entry name" value="GNAT"/>
    <property type="match status" value="1"/>
</dbReference>
<accession>A0A1Y3YHE3</accession>
<comment type="caution">
    <text evidence="4">The sequence shown here is derived from an EMBL/GenBank/DDBJ whole genome shotgun (WGS) entry which is preliminary data.</text>
</comment>
<keyword evidence="4" id="KW-0808">Transferase</keyword>
<dbReference type="InterPro" id="IPR016181">
    <property type="entry name" value="Acyl_CoA_acyltransferase"/>
</dbReference>
<evidence type="ECO:0000259" key="1">
    <source>
        <dbReference type="PROSITE" id="PS51186"/>
    </source>
</evidence>
<evidence type="ECO:0000313" key="2">
    <source>
        <dbReference type="EMBL" id="MDB9221622.1"/>
    </source>
</evidence>
<protein>
    <submittedName>
        <fullName evidence="4">GNAT family N-acetyltransferase</fullName>
    </submittedName>
</protein>
<dbReference type="EMBL" id="JAQMRD010000001">
    <property type="protein sequence ID" value="MDB9221622.1"/>
    <property type="molecule type" value="Genomic_DNA"/>
</dbReference>
<dbReference type="AlphaFoldDB" id="A0A1Y3YHE3"/>
<evidence type="ECO:0000313" key="3">
    <source>
        <dbReference type="EMBL" id="RGU59094.1"/>
    </source>
</evidence>
<organism evidence="4 5">
    <name type="scientific">Odoribacter splanchnicus</name>
    <dbReference type="NCBI Taxonomy" id="28118"/>
    <lineage>
        <taxon>Bacteria</taxon>
        <taxon>Pseudomonadati</taxon>
        <taxon>Bacteroidota</taxon>
        <taxon>Bacteroidia</taxon>
        <taxon>Bacteroidales</taxon>
        <taxon>Odoribacteraceae</taxon>
        <taxon>Odoribacter</taxon>
    </lineage>
</organism>